<proteinExistence type="predicted"/>
<evidence type="ECO:0000259" key="1">
    <source>
        <dbReference type="PROSITE" id="PS50190"/>
    </source>
</evidence>
<accession>A0A1E3PP69</accession>
<sequence>MHYFDFSNKNILFALRCLCIRLHMKAESQQLDRLIDSFAHAWVRANPDHGFLNQSIVYTIAYSILLLNTDIHKANHISGKSMSRSIFTENTLTTLLELSGYENGIPPALSHSNRLSLLLLDDKSYHKESSIGEDSDILLHSANPLSKAEWCHRMRLVLKNFHYSISKDVLHLAEVVHNDNDSLISVASYTSLNPLSNNFNGNLFYNSGEQSSTQNVS</sequence>
<organism evidence="2 3">
    <name type="scientific">Nadsonia fulvescens var. elongata DSM 6958</name>
    <dbReference type="NCBI Taxonomy" id="857566"/>
    <lineage>
        <taxon>Eukaryota</taxon>
        <taxon>Fungi</taxon>
        <taxon>Dikarya</taxon>
        <taxon>Ascomycota</taxon>
        <taxon>Saccharomycotina</taxon>
        <taxon>Dipodascomycetes</taxon>
        <taxon>Dipodascales</taxon>
        <taxon>Dipodascales incertae sedis</taxon>
        <taxon>Nadsonia</taxon>
    </lineage>
</organism>
<evidence type="ECO:0000313" key="2">
    <source>
        <dbReference type="EMBL" id="ODQ67024.1"/>
    </source>
</evidence>
<reference evidence="2 3" key="1">
    <citation type="journal article" date="2016" name="Proc. Natl. Acad. Sci. U.S.A.">
        <title>Comparative genomics of biotechnologically important yeasts.</title>
        <authorList>
            <person name="Riley R."/>
            <person name="Haridas S."/>
            <person name="Wolfe K.H."/>
            <person name="Lopes M.R."/>
            <person name="Hittinger C.T."/>
            <person name="Goeker M."/>
            <person name="Salamov A.A."/>
            <person name="Wisecaver J.H."/>
            <person name="Long T.M."/>
            <person name="Calvey C.H."/>
            <person name="Aerts A.L."/>
            <person name="Barry K.W."/>
            <person name="Choi C."/>
            <person name="Clum A."/>
            <person name="Coughlan A.Y."/>
            <person name="Deshpande S."/>
            <person name="Douglass A.P."/>
            <person name="Hanson S.J."/>
            <person name="Klenk H.-P."/>
            <person name="LaButti K.M."/>
            <person name="Lapidus A."/>
            <person name="Lindquist E.A."/>
            <person name="Lipzen A.M."/>
            <person name="Meier-Kolthoff J.P."/>
            <person name="Ohm R.A."/>
            <person name="Otillar R.P."/>
            <person name="Pangilinan J.L."/>
            <person name="Peng Y."/>
            <person name="Rokas A."/>
            <person name="Rosa C.A."/>
            <person name="Scheuner C."/>
            <person name="Sibirny A.A."/>
            <person name="Slot J.C."/>
            <person name="Stielow J.B."/>
            <person name="Sun H."/>
            <person name="Kurtzman C.P."/>
            <person name="Blackwell M."/>
            <person name="Grigoriev I.V."/>
            <person name="Jeffries T.W."/>
        </authorList>
    </citation>
    <scope>NUCLEOTIDE SEQUENCE [LARGE SCALE GENOMIC DNA]</scope>
    <source>
        <strain evidence="2 3">DSM 6958</strain>
    </source>
</reference>
<feature type="domain" description="SEC7" evidence="1">
    <location>
        <begin position="4"/>
        <end position="104"/>
    </location>
</feature>
<dbReference type="PANTHER" id="PTHR10663:SF373">
    <property type="entry name" value="PH AND SEC7 DOMAIN-CONTAINING PROTEIN C11E3.11C"/>
    <property type="match status" value="1"/>
</dbReference>
<dbReference type="SUPFAM" id="SSF48425">
    <property type="entry name" value="Sec7 domain"/>
    <property type="match status" value="1"/>
</dbReference>
<dbReference type="EMBL" id="KV454407">
    <property type="protein sequence ID" value="ODQ67024.1"/>
    <property type="molecule type" value="Genomic_DNA"/>
</dbReference>
<dbReference type="PROSITE" id="PS50190">
    <property type="entry name" value="SEC7"/>
    <property type="match status" value="1"/>
</dbReference>
<dbReference type="InterPro" id="IPR035999">
    <property type="entry name" value="Sec7_dom_sf"/>
</dbReference>
<dbReference type="STRING" id="857566.A0A1E3PP69"/>
<protein>
    <submittedName>
        <fullName evidence="2">SEC7-like protein</fullName>
    </submittedName>
</protein>
<dbReference type="InterPro" id="IPR000904">
    <property type="entry name" value="Sec7_dom"/>
</dbReference>
<name>A0A1E3PP69_9ASCO</name>
<dbReference type="OrthoDB" id="2157641at2759"/>
<dbReference type="AlphaFoldDB" id="A0A1E3PP69"/>
<dbReference type="InterPro" id="IPR023394">
    <property type="entry name" value="Sec7_C_sf"/>
</dbReference>
<keyword evidence="3" id="KW-1185">Reference proteome</keyword>
<dbReference type="PANTHER" id="PTHR10663">
    <property type="entry name" value="GUANYL-NUCLEOTIDE EXCHANGE FACTOR"/>
    <property type="match status" value="1"/>
</dbReference>
<gene>
    <name evidence="2" type="ORF">NADFUDRAFT_81650</name>
</gene>
<evidence type="ECO:0000313" key="3">
    <source>
        <dbReference type="Proteomes" id="UP000095009"/>
    </source>
</evidence>
<dbReference type="Gene3D" id="1.10.1000.11">
    <property type="entry name" value="Arf Nucleotide-binding Site Opener,domain 2"/>
    <property type="match status" value="1"/>
</dbReference>
<dbReference type="Pfam" id="PF01369">
    <property type="entry name" value="Sec7"/>
    <property type="match status" value="1"/>
</dbReference>
<dbReference type="Proteomes" id="UP000095009">
    <property type="component" value="Unassembled WGS sequence"/>
</dbReference>
<dbReference type="GO" id="GO:0032012">
    <property type="term" value="P:regulation of ARF protein signal transduction"/>
    <property type="evidence" value="ECO:0007669"/>
    <property type="project" value="InterPro"/>
</dbReference>
<dbReference type="GO" id="GO:0005085">
    <property type="term" value="F:guanyl-nucleotide exchange factor activity"/>
    <property type="evidence" value="ECO:0007669"/>
    <property type="project" value="InterPro"/>
</dbReference>
<feature type="non-terminal residue" evidence="2">
    <location>
        <position position="217"/>
    </location>
</feature>